<reference evidence="1" key="1">
    <citation type="journal article" date="2023" name="Insect Mol. Biol.">
        <title>Genome sequencing provides insights into the evolution of gene families encoding plant cell wall-degrading enzymes in longhorned beetles.</title>
        <authorList>
            <person name="Shin N.R."/>
            <person name="Okamura Y."/>
            <person name="Kirsch R."/>
            <person name="Pauchet Y."/>
        </authorList>
    </citation>
    <scope>NUCLEOTIDE SEQUENCE</scope>
    <source>
        <strain evidence="1">MMC_N1</strain>
    </source>
</reference>
<evidence type="ECO:0000313" key="1">
    <source>
        <dbReference type="EMBL" id="KAJ8985860.1"/>
    </source>
</evidence>
<dbReference type="Proteomes" id="UP001162164">
    <property type="component" value="Unassembled WGS sequence"/>
</dbReference>
<sequence>MPLGYPQLPYAQSYGPGLHVPSPNYPYYSYPQPTPTHPPGYPPLQVVFFLIPCPYSPHITASQMGLPQNNVRQTIMPHLHEANCEDSPNKPIQHWHRYYINITLERGLKTRSKS</sequence>
<dbReference type="EMBL" id="JAPWTJ010000006">
    <property type="protein sequence ID" value="KAJ8985860.1"/>
    <property type="molecule type" value="Genomic_DNA"/>
</dbReference>
<comment type="caution">
    <text evidence="1">The sequence shown here is derived from an EMBL/GenBank/DDBJ whole genome shotgun (WGS) entry which is preliminary data.</text>
</comment>
<name>A0ABQ9K630_9CUCU</name>
<protein>
    <submittedName>
        <fullName evidence="1">Uncharacterized protein</fullName>
    </submittedName>
</protein>
<organism evidence="1 2">
    <name type="scientific">Molorchus minor</name>
    <dbReference type="NCBI Taxonomy" id="1323400"/>
    <lineage>
        <taxon>Eukaryota</taxon>
        <taxon>Metazoa</taxon>
        <taxon>Ecdysozoa</taxon>
        <taxon>Arthropoda</taxon>
        <taxon>Hexapoda</taxon>
        <taxon>Insecta</taxon>
        <taxon>Pterygota</taxon>
        <taxon>Neoptera</taxon>
        <taxon>Endopterygota</taxon>
        <taxon>Coleoptera</taxon>
        <taxon>Polyphaga</taxon>
        <taxon>Cucujiformia</taxon>
        <taxon>Chrysomeloidea</taxon>
        <taxon>Cerambycidae</taxon>
        <taxon>Lamiinae</taxon>
        <taxon>Monochamini</taxon>
        <taxon>Molorchus</taxon>
    </lineage>
</organism>
<keyword evidence="2" id="KW-1185">Reference proteome</keyword>
<evidence type="ECO:0000313" key="2">
    <source>
        <dbReference type="Proteomes" id="UP001162164"/>
    </source>
</evidence>
<accession>A0ABQ9K630</accession>
<gene>
    <name evidence="1" type="ORF">NQ317_006234</name>
</gene>
<proteinExistence type="predicted"/>